<evidence type="ECO:0000313" key="1">
    <source>
        <dbReference type="EMBL" id="CDW18767.1"/>
    </source>
</evidence>
<name>A0A0K2SZF9_LEPSM</name>
<accession>A0A0K2SZF9</accession>
<proteinExistence type="predicted"/>
<reference evidence="1" key="1">
    <citation type="submission" date="2014-05" db="EMBL/GenBank/DDBJ databases">
        <authorList>
            <person name="Chronopoulou M."/>
        </authorList>
    </citation>
    <scope>NUCLEOTIDE SEQUENCE</scope>
    <source>
        <tissue evidence="1">Whole organism</tissue>
    </source>
</reference>
<protein>
    <submittedName>
        <fullName evidence="1">Uncharacterized protein</fullName>
    </submittedName>
</protein>
<dbReference type="EMBL" id="HACA01001405">
    <property type="protein sequence ID" value="CDW18766.1"/>
    <property type="molecule type" value="Transcribed_RNA"/>
</dbReference>
<dbReference type="AlphaFoldDB" id="A0A0K2SZF9"/>
<dbReference type="EMBL" id="HACA01001406">
    <property type="protein sequence ID" value="CDW18767.1"/>
    <property type="molecule type" value="Transcribed_RNA"/>
</dbReference>
<sequence length="21" mass="2558">MKYSVYSIMSKPLPKYHLKIM</sequence>
<organism evidence="1">
    <name type="scientific">Lepeophtheirus salmonis</name>
    <name type="common">Salmon louse</name>
    <name type="synonym">Caligus salmonis</name>
    <dbReference type="NCBI Taxonomy" id="72036"/>
    <lineage>
        <taxon>Eukaryota</taxon>
        <taxon>Metazoa</taxon>
        <taxon>Ecdysozoa</taxon>
        <taxon>Arthropoda</taxon>
        <taxon>Crustacea</taxon>
        <taxon>Multicrustacea</taxon>
        <taxon>Hexanauplia</taxon>
        <taxon>Copepoda</taxon>
        <taxon>Siphonostomatoida</taxon>
        <taxon>Caligidae</taxon>
        <taxon>Lepeophtheirus</taxon>
    </lineage>
</organism>